<keyword evidence="4" id="KW-1185">Reference proteome</keyword>
<dbReference type="GO" id="GO:0005634">
    <property type="term" value="C:nucleus"/>
    <property type="evidence" value="ECO:0007669"/>
    <property type="project" value="TreeGrafter"/>
</dbReference>
<accession>A0A8J6B4K4</accession>
<dbReference type="AlphaFoldDB" id="A0A8J6B4K4"/>
<protein>
    <submittedName>
        <fullName evidence="3">Serine hydrolase FSH</fullName>
    </submittedName>
</protein>
<proteinExistence type="predicted"/>
<comment type="caution">
    <text evidence="3">The sequence shown here is derived from an EMBL/GenBank/DDBJ whole genome shotgun (WGS) entry which is preliminary data.</text>
</comment>
<dbReference type="InterPro" id="IPR050593">
    <property type="entry name" value="LovG"/>
</dbReference>
<dbReference type="GO" id="GO:0016787">
    <property type="term" value="F:hydrolase activity"/>
    <property type="evidence" value="ECO:0007669"/>
    <property type="project" value="UniProtKB-KW"/>
</dbReference>
<evidence type="ECO:0000259" key="2">
    <source>
        <dbReference type="Pfam" id="PF03959"/>
    </source>
</evidence>
<dbReference type="Pfam" id="PF03959">
    <property type="entry name" value="FSH1"/>
    <property type="match status" value="1"/>
</dbReference>
<dbReference type="GO" id="GO:0005737">
    <property type="term" value="C:cytoplasm"/>
    <property type="evidence" value="ECO:0007669"/>
    <property type="project" value="TreeGrafter"/>
</dbReference>
<sequence>MGLKILLVHGYAQNIGIFKGKTGALRRFLKKYGEMSFIEAPFALPEDPDFPGQQKYGWYVRSEDEQTRADLDHSGSVISEFIRENGSELVVGFSQGATVALHPLLDALQSGMDSFPTLKGVLMISPYFPSTPALAKSNSDFIATLAGLPQESSREGDTLRLPKCLIMGGSGDSVVPVSGFSHLHELLVELGVDTSLYTHDRGHFIPTDAAAKEAMRTFLDSLE</sequence>
<dbReference type="Proteomes" id="UP000717585">
    <property type="component" value="Unassembled WGS sequence"/>
</dbReference>
<name>A0A8J6B4K4_9EUKA</name>
<gene>
    <name evidence="3" type="ORF">J8273_8594</name>
</gene>
<dbReference type="InterPro" id="IPR029058">
    <property type="entry name" value="AB_hydrolase_fold"/>
</dbReference>
<dbReference type="SUPFAM" id="SSF53474">
    <property type="entry name" value="alpha/beta-Hydrolases"/>
    <property type="match status" value="1"/>
</dbReference>
<keyword evidence="1 3" id="KW-0378">Hydrolase</keyword>
<evidence type="ECO:0000256" key="1">
    <source>
        <dbReference type="ARBA" id="ARBA00022801"/>
    </source>
</evidence>
<reference evidence="3" key="1">
    <citation type="submission" date="2021-05" db="EMBL/GenBank/DDBJ databases">
        <title>A free-living protist that lacks canonical eukaryotic 1 DNA replication and segregation systems.</title>
        <authorList>
            <person name="Salas-Leiva D.E."/>
            <person name="Tromer E.C."/>
            <person name="Curtis B.A."/>
            <person name="Jerlstrom-Hultqvist J."/>
            <person name="Kolisko M."/>
            <person name="Yi Z."/>
            <person name="Salas-Leiva J.S."/>
            <person name="Gallot-Lavallee L."/>
            <person name="Kops G.J.P.L."/>
            <person name="Archibald J.M."/>
            <person name="Simpson A.G.B."/>
            <person name="Roger A.J."/>
        </authorList>
    </citation>
    <scope>NUCLEOTIDE SEQUENCE</scope>
    <source>
        <strain evidence="3">BICM</strain>
    </source>
</reference>
<dbReference type="EMBL" id="JAHDYR010000067">
    <property type="protein sequence ID" value="KAG9389907.1"/>
    <property type="molecule type" value="Genomic_DNA"/>
</dbReference>
<organism evidence="3 4">
    <name type="scientific">Carpediemonas membranifera</name>
    <dbReference type="NCBI Taxonomy" id="201153"/>
    <lineage>
        <taxon>Eukaryota</taxon>
        <taxon>Metamonada</taxon>
        <taxon>Carpediemonas-like organisms</taxon>
        <taxon>Carpediemonas</taxon>
    </lineage>
</organism>
<dbReference type="PANTHER" id="PTHR48070">
    <property type="entry name" value="ESTERASE OVCA2"/>
    <property type="match status" value="1"/>
</dbReference>
<dbReference type="OrthoDB" id="414698at2759"/>
<evidence type="ECO:0000313" key="4">
    <source>
        <dbReference type="Proteomes" id="UP000717585"/>
    </source>
</evidence>
<dbReference type="PANTHER" id="PTHR48070:SF6">
    <property type="entry name" value="ESTERASE OVCA2"/>
    <property type="match status" value="1"/>
</dbReference>
<dbReference type="InterPro" id="IPR005645">
    <property type="entry name" value="FSH-like_dom"/>
</dbReference>
<dbReference type="Gene3D" id="3.40.50.1820">
    <property type="entry name" value="alpha/beta hydrolase"/>
    <property type="match status" value="1"/>
</dbReference>
<evidence type="ECO:0000313" key="3">
    <source>
        <dbReference type="EMBL" id="KAG9389907.1"/>
    </source>
</evidence>
<feature type="domain" description="Serine hydrolase" evidence="2">
    <location>
        <begin position="3"/>
        <end position="214"/>
    </location>
</feature>